<sequence>MRKALFFVLLTCGQAVLADEPAPETATQAPVDFDIWAYRIDGNSVLADEALEHAVYPYTGPGRSIESVEQARKALEKLYHDKGYTTVLVDIPEQDVDEGLVVLQVTEGRVGRLNVIGSRYYSLGKIKAGVPSLAEGQVPHMPTVQKELAALAEESPDRNVTPVLRAGATPGKLDVELQVKDELPLHGGVEINTRNSADTTLTRLIGSIRYDNLWQMQHSASLQYQVSPENSDQVEVWSGTYALPIGLWDSRLAFYGVGISSNTDISTAGAMSVVGTGEIYGLRLVKPFGAGDGYYHSVTLGWDYKDFGQSILTGADTQATPIHYSPFMLGYNLIHRGEQRLSSVDLGLHFSIRGLGNDPQEFADKRYNAKPDYMYFTAEVKHQEILPYDIRFLIKANGQITDSPLISNEQFSAGGPLSVHGYHQTEVLGDDGISGSLELYSPKLLDSEYIQDFRLLGFMDGARLWVLQALPGSPGGYHLASAGAGFRMRAFHRMTNELDWSYPFSAINQVGVGEQRIDFKVAYEF</sequence>
<feature type="chain" id="PRO_5010984068" evidence="4">
    <location>
        <begin position="19"/>
        <end position="525"/>
    </location>
</feature>
<dbReference type="GO" id="GO:0008320">
    <property type="term" value="F:protein transmembrane transporter activity"/>
    <property type="evidence" value="ECO:0007669"/>
    <property type="project" value="TreeGrafter"/>
</dbReference>
<dbReference type="Pfam" id="PF03865">
    <property type="entry name" value="ShlB"/>
    <property type="match status" value="1"/>
</dbReference>
<dbReference type="InterPro" id="IPR051544">
    <property type="entry name" value="TPS_OM_transporter"/>
</dbReference>
<name>A0A1Y6D464_9GAMM</name>
<dbReference type="InterPro" id="IPR013686">
    <property type="entry name" value="Polypept-transport_assoc_ShlB"/>
</dbReference>
<evidence type="ECO:0000256" key="3">
    <source>
        <dbReference type="ARBA" id="ARBA00023237"/>
    </source>
</evidence>
<dbReference type="Gene3D" id="2.40.160.50">
    <property type="entry name" value="membrane protein fhac: a member of the omp85/tpsb transporter family"/>
    <property type="match status" value="1"/>
</dbReference>
<feature type="domain" description="Haemolysin activator HlyB C-terminal" evidence="5">
    <location>
        <begin position="172"/>
        <end position="487"/>
    </location>
</feature>
<dbReference type="RefSeq" id="WP_085216432.1">
    <property type="nucleotide sequence ID" value="NZ_FXAM01000002.1"/>
</dbReference>
<dbReference type="EMBL" id="FXAM01000002">
    <property type="protein sequence ID" value="SMF97396.1"/>
    <property type="molecule type" value="Genomic_DNA"/>
</dbReference>
<evidence type="ECO:0000259" key="6">
    <source>
        <dbReference type="Pfam" id="PF08479"/>
    </source>
</evidence>
<dbReference type="InterPro" id="IPR005565">
    <property type="entry name" value="Hemolysn_activator_HlyB_C"/>
</dbReference>
<organism evidence="7 8">
    <name type="scientific">Methylomagnum ishizawai</name>
    <dbReference type="NCBI Taxonomy" id="1760988"/>
    <lineage>
        <taxon>Bacteria</taxon>
        <taxon>Pseudomonadati</taxon>
        <taxon>Pseudomonadota</taxon>
        <taxon>Gammaproteobacteria</taxon>
        <taxon>Methylococcales</taxon>
        <taxon>Methylococcaceae</taxon>
        <taxon>Methylomagnum</taxon>
    </lineage>
</organism>
<dbReference type="Proteomes" id="UP000192923">
    <property type="component" value="Unassembled WGS sequence"/>
</dbReference>
<dbReference type="AlphaFoldDB" id="A0A1Y6D464"/>
<keyword evidence="1" id="KW-1134">Transmembrane beta strand</keyword>
<protein>
    <submittedName>
        <fullName evidence="7">Hemolysin activation/secretion protein</fullName>
    </submittedName>
</protein>
<keyword evidence="3" id="KW-0998">Cell outer membrane</keyword>
<accession>A0A1Y6D464</accession>
<dbReference type="Gene3D" id="3.10.20.310">
    <property type="entry name" value="membrane protein fhac"/>
    <property type="match status" value="1"/>
</dbReference>
<reference evidence="7 8" key="1">
    <citation type="submission" date="2016-12" db="EMBL/GenBank/DDBJ databases">
        <authorList>
            <person name="Song W.-J."/>
            <person name="Kurnit D.M."/>
        </authorList>
    </citation>
    <scope>NUCLEOTIDE SEQUENCE [LARGE SCALE GENOMIC DNA]</scope>
    <source>
        <strain evidence="7 8">175</strain>
    </source>
</reference>
<evidence type="ECO:0000259" key="5">
    <source>
        <dbReference type="Pfam" id="PF03865"/>
    </source>
</evidence>
<gene>
    <name evidence="7" type="ORF">SAMN02949497_0423</name>
</gene>
<keyword evidence="8" id="KW-1185">Reference proteome</keyword>
<dbReference type="PANTHER" id="PTHR34597">
    <property type="entry name" value="SLR1661 PROTEIN"/>
    <property type="match status" value="1"/>
</dbReference>
<dbReference type="OrthoDB" id="5664954at2"/>
<evidence type="ECO:0000313" key="7">
    <source>
        <dbReference type="EMBL" id="SMF97396.1"/>
    </source>
</evidence>
<keyword evidence="4" id="KW-0732">Signal</keyword>
<evidence type="ECO:0000313" key="8">
    <source>
        <dbReference type="Proteomes" id="UP000192923"/>
    </source>
</evidence>
<evidence type="ECO:0000256" key="4">
    <source>
        <dbReference type="SAM" id="SignalP"/>
    </source>
</evidence>
<feature type="domain" description="Polypeptide-transport-associated ShlB-type" evidence="6">
    <location>
        <begin position="33"/>
        <end position="108"/>
    </location>
</feature>
<dbReference type="GO" id="GO:0046819">
    <property type="term" value="P:protein secretion by the type V secretion system"/>
    <property type="evidence" value="ECO:0007669"/>
    <property type="project" value="TreeGrafter"/>
</dbReference>
<keyword evidence="2" id="KW-0812">Transmembrane</keyword>
<evidence type="ECO:0000256" key="1">
    <source>
        <dbReference type="ARBA" id="ARBA00022452"/>
    </source>
</evidence>
<proteinExistence type="predicted"/>
<dbReference type="STRING" id="1760988.SAMN02949497_0423"/>
<keyword evidence="1" id="KW-0472">Membrane</keyword>
<dbReference type="Pfam" id="PF08479">
    <property type="entry name" value="POTRA_2"/>
    <property type="match status" value="1"/>
</dbReference>
<dbReference type="PANTHER" id="PTHR34597:SF6">
    <property type="entry name" value="BLR6126 PROTEIN"/>
    <property type="match status" value="1"/>
</dbReference>
<dbReference type="GO" id="GO:0098046">
    <property type="term" value="C:type V protein secretion system complex"/>
    <property type="evidence" value="ECO:0007669"/>
    <property type="project" value="TreeGrafter"/>
</dbReference>
<feature type="signal peptide" evidence="4">
    <location>
        <begin position="1"/>
        <end position="18"/>
    </location>
</feature>
<evidence type="ECO:0000256" key="2">
    <source>
        <dbReference type="ARBA" id="ARBA00022692"/>
    </source>
</evidence>